<keyword evidence="1" id="KW-0732">Signal</keyword>
<dbReference type="OrthoDB" id="6399601at2"/>
<proteinExistence type="predicted"/>
<accession>A0A2U1CXN7</accession>
<feature type="chain" id="PRO_5015669524" description="Lipoprotein" evidence="1">
    <location>
        <begin position="21"/>
        <end position="220"/>
    </location>
</feature>
<sequence length="220" mass="24711">MRPFFTAFIAIALSGCASHAQFQAPDSYKIVSDDFNQKTIHHDILYSQPEPGILNDIEQQPMSPIGESELSSVSRRTLANTDSIIQSHLPAGMATVTSETSADYLMSVRIKAYKKHGPTAWDYEFLKSFGIGLFTLGLGPDLWDITAEFDAVYELKTNSGSTVHQKRFEIRDKADHQAAFYESLTPLYRASKQLYEQQLHQTLNTFFKQVEEKGFATQGS</sequence>
<dbReference type="Proteomes" id="UP000245887">
    <property type="component" value="Unassembled WGS sequence"/>
</dbReference>
<feature type="signal peptide" evidence="1">
    <location>
        <begin position="1"/>
        <end position="20"/>
    </location>
</feature>
<evidence type="ECO:0000256" key="1">
    <source>
        <dbReference type="SAM" id="SignalP"/>
    </source>
</evidence>
<evidence type="ECO:0000313" key="3">
    <source>
        <dbReference type="Proteomes" id="UP000245887"/>
    </source>
</evidence>
<reference evidence="2 3" key="1">
    <citation type="submission" date="2018-04" db="EMBL/GenBank/DDBJ databases">
        <title>Genomic Encyclopedia of Type Strains, Phase IV (KMG-IV): sequencing the most valuable type-strain genomes for metagenomic binning, comparative biology and taxonomic classification.</title>
        <authorList>
            <person name="Goeker M."/>
        </authorList>
    </citation>
    <scope>NUCLEOTIDE SEQUENCE [LARGE SCALE GENOMIC DNA]</scope>
    <source>
        <strain evidence="2 3">DSM 28688</strain>
    </source>
</reference>
<organism evidence="2 3">
    <name type="scientific">Tamilnaduibacter salinus</name>
    <dbReference type="NCBI Taxonomy" id="1484056"/>
    <lineage>
        <taxon>Bacteria</taxon>
        <taxon>Pseudomonadati</taxon>
        <taxon>Pseudomonadota</taxon>
        <taxon>Gammaproteobacteria</taxon>
        <taxon>Pseudomonadales</taxon>
        <taxon>Marinobacteraceae</taxon>
        <taxon>Tamilnaduibacter</taxon>
    </lineage>
</organism>
<evidence type="ECO:0000313" key="2">
    <source>
        <dbReference type="EMBL" id="PVY76989.1"/>
    </source>
</evidence>
<dbReference type="RefSeq" id="WP_116918999.1">
    <property type="nucleotide sequence ID" value="NZ_QEKQ01000004.1"/>
</dbReference>
<gene>
    <name evidence="2" type="ORF">C8D92_104222</name>
</gene>
<dbReference type="PROSITE" id="PS51257">
    <property type="entry name" value="PROKAR_LIPOPROTEIN"/>
    <property type="match status" value="1"/>
</dbReference>
<comment type="caution">
    <text evidence="2">The sequence shown here is derived from an EMBL/GenBank/DDBJ whole genome shotgun (WGS) entry which is preliminary data.</text>
</comment>
<protein>
    <recommendedName>
        <fullName evidence="4">Lipoprotein</fullName>
    </recommendedName>
</protein>
<dbReference type="EMBL" id="QEKQ01000004">
    <property type="protein sequence ID" value="PVY76989.1"/>
    <property type="molecule type" value="Genomic_DNA"/>
</dbReference>
<dbReference type="AlphaFoldDB" id="A0A2U1CXN7"/>
<evidence type="ECO:0008006" key="4">
    <source>
        <dbReference type="Google" id="ProtNLM"/>
    </source>
</evidence>
<name>A0A2U1CXN7_9GAMM</name>